<dbReference type="Proteomes" id="UP001187192">
    <property type="component" value="Unassembled WGS sequence"/>
</dbReference>
<organism evidence="1 2">
    <name type="scientific">Ficus carica</name>
    <name type="common">Common fig</name>
    <dbReference type="NCBI Taxonomy" id="3494"/>
    <lineage>
        <taxon>Eukaryota</taxon>
        <taxon>Viridiplantae</taxon>
        <taxon>Streptophyta</taxon>
        <taxon>Embryophyta</taxon>
        <taxon>Tracheophyta</taxon>
        <taxon>Spermatophyta</taxon>
        <taxon>Magnoliopsida</taxon>
        <taxon>eudicotyledons</taxon>
        <taxon>Gunneridae</taxon>
        <taxon>Pentapetalae</taxon>
        <taxon>rosids</taxon>
        <taxon>fabids</taxon>
        <taxon>Rosales</taxon>
        <taxon>Moraceae</taxon>
        <taxon>Ficeae</taxon>
        <taxon>Ficus</taxon>
    </lineage>
</organism>
<proteinExistence type="predicted"/>
<name>A0AA87ZGU7_FICCA</name>
<evidence type="ECO:0000313" key="1">
    <source>
        <dbReference type="EMBL" id="GMN36599.1"/>
    </source>
</evidence>
<reference evidence="1" key="1">
    <citation type="submission" date="2023-07" db="EMBL/GenBank/DDBJ databases">
        <title>draft genome sequence of fig (Ficus carica).</title>
        <authorList>
            <person name="Takahashi T."/>
            <person name="Nishimura K."/>
        </authorList>
    </citation>
    <scope>NUCLEOTIDE SEQUENCE</scope>
</reference>
<comment type="caution">
    <text evidence="1">The sequence shown here is derived from an EMBL/GenBank/DDBJ whole genome shotgun (WGS) entry which is preliminary data.</text>
</comment>
<evidence type="ECO:0000313" key="2">
    <source>
        <dbReference type="Proteomes" id="UP001187192"/>
    </source>
</evidence>
<dbReference type="AlphaFoldDB" id="A0AA87ZGU7"/>
<dbReference type="EMBL" id="BTGU01000006">
    <property type="protein sequence ID" value="GMN36599.1"/>
    <property type="molecule type" value="Genomic_DNA"/>
</dbReference>
<keyword evidence="2" id="KW-1185">Reference proteome</keyword>
<protein>
    <submittedName>
        <fullName evidence="1">Uncharacterized protein</fullName>
    </submittedName>
</protein>
<accession>A0AA87ZGU7</accession>
<sequence length="76" mass="8296">MLLRYSFYGLNQLKSPLSSIGGFAFAVGLAIRGEWSKKKKTEKREVGSPESSPLTSVVTVEFGSLKFELLKGKGGR</sequence>
<gene>
    <name evidence="1" type="ORF">TIFTF001_006148</name>
</gene>